<feature type="compositionally biased region" description="Basic residues" evidence="11">
    <location>
        <begin position="526"/>
        <end position="535"/>
    </location>
</feature>
<dbReference type="STRING" id="42514.ENSPNAP00000009532"/>
<feature type="region of interest" description="Disordered" evidence="11">
    <location>
        <begin position="472"/>
        <end position="535"/>
    </location>
</feature>
<evidence type="ECO:0000313" key="14">
    <source>
        <dbReference type="Ensembl" id="ENSPNAP00000009532.1"/>
    </source>
</evidence>
<dbReference type="GO" id="GO:0008284">
    <property type="term" value="P:positive regulation of cell population proliferation"/>
    <property type="evidence" value="ECO:0007669"/>
    <property type="project" value="TreeGrafter"/>
</dbReference>
<evidence type="ECO:0000256" key="7">
    <source>
        <dbReference type="ARBA" id="ARBA00032702"/>
    </source>
</evidence>
<name>A0A3B4CC57_PYGNA</name>
<feature type="compositionally biased region" description="Basic and acidic residues" evidence="11">
    <location>
        <begin position="182"/>
        <end position="203"/>
    </location>
</feature>
<feature type="region of interest" description="Disordered" evidence="11">
    <location>
        <begin position="381"/>
        <end position="439"/>
    </location>
</feature>
<evidence type="ECO:0000256" key="11">
    <source>
        <dbReference type="SAM" id="MobiDB-lite"/>
    </source>
</evidence>
<keyword evidence="15" id="KW-1185">Reference proteome</keyword>
<evidence type="ECO:0000256" key="12">
    <source>
        <dbReference type="SAM" id="SignalP"/>
    </source>
</evidence>
<dbReference type="GO" id="GO:0051781">
    <property type="term" value="P:positive regulation of cell division"/>
    <property type="evidence" value="ECO:0007669"/>
    <property type="project" value="UniProtKB-KW"/>
</dbReference>
<evidence type="ECO:0000313" key="15">
    <source>
        <dbReference type="Proteomes" id="UP001501920"/>
    </source>
</evidence>
<dbReference type="InterPro" id="IPR023581">
    <property type="entry name" value="PD_growth_factor_CS"/>
</dbReference>
<dbReference type="GeneTree" id="ENSGT00940000157367"/>
<reference evidence="14 15" key="1">
    <citation type="submission" date="2020-10" db="EMBL/GenBank/DDBJ databases">
        <title>Pygocentrus nattereri (red-bellied piranha) genome, fPygNat1, primary haplotype.</title>
        <authorList>
            <person name="Myers G."/>
            <person name="Meyer A."/>
            <person name="Karagic N."/>
            <person name="Pippel M."/>
            <person name="Winkler S."/>
            <person name="Tracey A."/>
            <person name="Wood J."/>
            <person name="Formenti G."/>
            <person name="Howe K."/>
            <person name="Fedrigo O."/>
            <person name="Jarvis E.D."/>
        </authorList>
    </citation>
    <scope>NUCLEOTIDE SEQUENCE [LARGE SCALE GENOMIC DNA]</scope>
</reference>
<dbReference type="GO" id="GO:0070374">
    <property type="term" value="P:positive regulation of ERK1 and ERK2 cascade"/>
    <property type="evidence" value="ECO:0007669"/>
    <property type="project" value="TreeGrafter"/>
</dbReference>
<comment type="similarity">
    <text evidence="1 10">Belongs to the PDGF/VEGF growth factor family.</text>
</comment>
<dbReference type="GO" id="GO:0005615">
    <property type="term" value="C:extracellular space"/>
    <property type="evidence" value="ECO:0007669"/>
    <property type="project" value="TreeGrafter"/>
</dbReference>
<dbReference type="PROSITE" id="PS50278">
    <property type="entry name" value="PDGF_2"/>
    <property type="match status" value="1"/>
</dbReference>
<reference evidence="14" key="3">
    <citation type="submission" date="2025-09" db="UniProtKB">
        <authorList>
            <consortium name="Ensembl"/>
        </authorList>
    </citation>
    <scope>IDENTIFICATION</scope>
</reference>
<accession>A0A3B4CC57</accession>
<dbReference type="OrthoDB" id="8878063at2759"/>
<dbReference type="GO" id="GO:0048008">
    <property type="term" value="P:platelet-derived growth factor receptor signaling pathway"/>
    <property type="evidence" value="ECO:0007669"/>
    <property type="project" value="TreeGrafter"/>
</dbReference>
<dbReference type="RefSeq" id="XP_017541100.1">
    <property type="nucleotide sequence ID" value="XM_017685611.2"/>
</dbReference>
<dbReference type="CDD" id="cd00135">
    <property type="entry name" value="PDGF"/>
    <property type="match status" value="1"/>
</dbReference>
<dbReference type="GO" id="GO:0016020">
    <property type="term" value="C:membrane"/>
    <property type="evidence" value="ECO:0007669"/>
    <property type="project" value="InterPro"/>
</dbReference>
<comment type="function">
    <text evidence="8">Growth factor that plays an essential role in the regulation of embryonic development, cell proliferation, cell migration, survival and chemotaxis. Potent mitogen for cells of mesenchymal origin. Required for normal proliferation and recruitment of pericytes and vascular smooth muscle cells in the central nervous system, skin, lung, heart and placenta. Required for normal blood vessel development, and for normal development of kidney glomeruli. Plays an important role in wound healing. Signaling is modulated by the formation of heterodimers with PDGFA.</text>
</comment>
<organism evidence="14 15">
    <name type="scientific">Pygocentrus nattereri</name>
    <name type="common">Red-bellied piranha</name>
    <dbReference type="NCBI Taxonomy" id="42514"/>
    <lineage>
        <taxon>Eukaryota</taxon>
        <taxon>Metazoa</taxon>
        <taxon>Chordata</taxon>
        <taxon>Craniata</taxon>
        <taxon>Vertebrata</taxon>
        <taxon>Euteleostomi</taxon>
        <taxon>Actinopterygii</taxon>
        <taxon>Neopterygii</taxon>
        <taxon>Teleostei</taxon>
        <taxon>Ostariophysi</taxon>
        <taxon>Characiformes</taxon>
        <taxon>Characoidei</taxon>
        <taxon>Pygocentrus</taxon>
    </lineage>
</organism>
<evidence type="ECO:0000256" key="6">
    <source>
        <dbReference type="ARBA" id="ARBA00032481"/>
    </source>
</evidence>
<evidence type="ECO:0000259" key="13">
    <source>
        <dbReference type="PROSITE" id="PS50278"/>
    </source>
</evidence>
<dbReference type="Gene3D" id="2.10.90.10">
    <property type="entry name" value="Cystine-knot cytokines"/>
    <property type="match status" value="1"/>
</dbReference>
<dbReference type="InterPro" id="IPR000072">
    <property type="entry name" value="PDGF/VEGF_dom"/>
</dbReference>
<evidence type="ECO:0000256" key="1">
    <source>
        <dbReference type="ARBA" id="ARBA00006686"/>
    </source>
</evidence>
<feature type="signal peptide" evidence="12">
    <location>
        <begin position="1"/>
        <end position="22"/>
    </location>
</feature>
<dbReference type="GO" id="GO:0005161">
    <property type="term" value="F:platelet-derived growth factor receptor binding"/>
    <property type="evidence" value="ECO:0007669"/>
    <property type="project" value="TreeGrafter"/>
</dbReference>
<dbReference type="Proteomes" id="UP001501920">
    <property type="component" value="Chromosome 14"/>
</dbReference>
<dbReference type="CTD" id="796490"/>
<dbReference type="PANTHER" id="PTHR11633">
    <property type="entry name" value="PLATELET-DERIVED GROWTH FACTOR"/>
    <property type="match status" value="1"/>
</dbReference>
<evidence type="ECO:0000256" key="2">
    <source>
        <dbReference type="ARBA" id="ARBA00018117"/>
    </source>
</evidence>
<evidence type="ECO:0000256" key="10">
    <source>
        <dbReference type="RuleBase" id="RU003818"/>
    </source>
</evidence>
<keyword evidence="12" id="KW-0732">Signal</keyword>
<dbReference type="InterPro" id="IPR029034">
    <property type="entry name" value="Cystine-knot_cytokine"/>
</dbReference>
<dbReference type="GO" id="GO:0051897">
    <property type="term" value="P:positive regulation of phosphatidylinositol 3-kinase/protein kinase B signal transduction"/>
    <property type="evidence" value="ECO:0007669"/>
    <property type="project" value="TreeGrafter"/>
</dbReference>
<dbReference type="SUPFAM" id="SSF57501">
    <property type="entry name" value="Cystine-knot cytokines"/>
    <property type="match status" value="1"/>
</dbReference>
<feature type="region of interest" description="Disordered" evidence="11">
    <location>
        <begin position="167"/>
        <end position="203"/>
    </location>
</feature>
<dbReference type="GeneID" id="108413209"/>
<protein>
    <recommendedName>
        <fullName evidence="2">Platelet-derived growth factor subunit B</fullName>
    </recommendedName>
    <alternativeName>
        <fullName evidence="5">PDGF-2</fullName>
    </alternativeName>
    <alternativeName>
        <fullName evidence="6">Platelet-derived growth factor B chain</fullName>
    </alternativeName>
    <alternativeName>
        <fullName evidence="7">Platelet-derived growth factor beta polypeptide</fullName>
    </alternativeName>
</protein>
<feature type="chain" id="PRO_5017401644" description="Platelet-derived growth factor subunit B" evidence="12">
    <location>
        <begin position="23"/>
        <end position="546"/>
    </location>
</feature>
<feature type="compositionally biased region" description="Basic residues" evidence="11">
    <location>
        <begin position="250"/>
        <end position="261"/>
    </location>
</feature>
<feature type="compositionally biased region" description="Low complexity" evidence="11">
    <location>
        <begin position="488"/>
        <end position="498"/>
    </location>
</feature>
<comment type="subunit">
    <text evidence="9">Antiparallel homodimer; disulfide-linked. Antiparallel heterodimer with PDGFA; disulfide-linked. The PDGFB homodimer interacts with PDGFRA and PDGFRB homodimers, and with heterodimers formed by PDGFRA and PDGFRB. The heterodimer composed of PDGFA and PDGFB interacts with PDGFRB homodimers, and with heterodimers formed by PDGFRA and PDGFRB. Interacts with XLKD1. Interacts with LRP1. Interacts with SORL1 (via the N-terminal ectodomain). Interacts with CD82; this interaction inhibits PDGFB-mediated signaling pathway.</text>
</comment>
<dbReference type="SMART" id="SM00141">
    <property type="entry name" value="PDGF"/>
    <property type="match status" value="1"/>
</dbReference>
<evidence type="ECO:0000256" key="3">
    <source>
        <dbReference type="ARBA" id="ARBA00023030"/>
    </source>
</evidence>
<dbReference type="AlphaFoldDB" id="A0A3B4CC57"/>
<feature type="compositionally biased region" description="Polar residues" evidence="11">
    <location>
        <begin position="271"/>
        <end position="280"/>
    </location>
</feature>
<dbReference type="PROSITE" id="PS00249">
    <property type="entry name" value="PDGF_1"/>
    <property type="match status" value="1"/>
</dbReference>
<evidence type="ECO:0000256" key="8">
    <source>
        <dbReference type="ARBA" id="ARBA00046258"/>
    </source>
</evidence>
<feature type="compositionally biased region" description="Pro residues" evidence="11">
    <location>
        <begin position="516"/>
        <end position="525"/>
    </location>
</feature>
<dbReference type="Ensembl" id="ENSPNAT00000015958.2">
    <property type="protein sequence ID" value="ENSPNAP00000009532.1"/>
    <property type="gene ID" value="ENSPNAG00000015029.2"/>
</dbReference>
<dbReference type="PANTHER" id="PTHR11633:SF2">
    <property type="entry name" value="PLATELET-DERIVED GROWTH FACTOR SUBUNIT B"/>
    <property type="match status" value="1"/>
</dbReference>
<feature type="region of interest" description="Disordered" evidence="11">
    <location>
        <begin position="223"/>
        <end position="280"/>
    </location>
</feature>
<feature type="compositionally biased region" description="Polar residues" evidence="11">
    <location>
        <begin position="381"/>
        <end position="390"/>
    </location>
</feature>
<dbReference type="FunFam" id="2.10.90.10:FF:000041">
    <property type="entry name" value="Platelet-derived growth factor beta polypeptide b"/>
    <property type="match status" value="1"/>
</dbReference>
<dbReference type="Pfam" id="PF00341">
    <property type="entry name" value="PDGF"/>
    <property type="match status" value="1"/>
</dbReference>
<keyword evidence="3 10" id="KW-0339">Growth factor</keyword>
<evidence type="ECO:0000256" key="9">
    <source>
        <dbReference type="ARBA" id="ARBA00046967"/>
    </source>
</evidence>
<sequence length="546" mass="61976">MSARVWLLAALAACALCGSTERDPLPAPLADLVKSGSISSSEELQLLLLSDSVDDDQESSHANNTNNRLPRSLLDAQPAQQALCKVRTEVMEVTRSMLDRSNANFLLWPPCVEVQRCSGCCNTKSLKCVPVLTHTRYLQVMKIQYANKRPVYDKAIVSVNDHVECRCQPAPRPAPRRKSPAHKQEARDRAGKPRYKDELHRRDELKHNQRLRLEDLLEPSWLPREKHSEPAGFLPSDGQEIFFGHDGRTHNKTHHSGHRGHYHGDGRKHNGSSNGTRAGSTEILTIPLPNHTETEETERSLTLLNATGQKEQFHKDRVELEMQKNTTISDHSLISQAYKKGYSLTELASQIPLHESDLSSQVQRNESHSHVYVNQTHNAPSVRHSNQTYKVTPKPAEEKRGDVFSPAEEPSERVKGNETPELERTQKATEEKKSSSSLVMEKQALEEEKEELLLLHKLLDEQKHKHLLKTQKLSEQDDQKQHHKHQHTYTTTQRTETTSSAPVKVSPPHKHTQKPSQPPRPPPQPLKKRRKLRSRISKAAMRAILM</sequence>
<feature type="domain" description="Platelet-derived growth factor (PDGF) family profile" evidence="13">
    <location>
        <begin position="71"/>
        <end position="172"/>
    </location>
</feature>
<evidence type="ECO:0000256" key="4">
    <source>
        <dbReference type="ARBA" id="ARBA00023246"/>
    </source>
</evidence>
<dbReference type="RefSeq" id="XP_017541091.1">
    <property type="nucleotide sequence ID" value="XM_017685602.2"/>
</dbReference>
<proteinExistence type="inferred from homology"/>
<feature type="compositionally biased region" description="Basic and acidic residues" evidence="11">
    <location>
        <begin position="410"/>
        <end position="434"/>
    </location>
</feature>
<dbReference type="GO" id="GO:0008083">
    <property type="term" value="F:growth factor activity"/>
    <property type="evidence" value="ECO:0007669"/>
    <property type="project" value="UniProtKB-KW"/>
</dbReference>
<dbReference type="GO" id="GO:0030335">
    <property type="term" value="P:positive regulation of cell migration"/>
    <property type="evidence" value="ECO:0007669"/>
    <property type="project" value="TreeGrafter"/>
</dbReference>
<keyword evidence="4" id="KW-0497">Mitogen</keyword>
<reference evidence="14" key="2">
    <citation type="submission" date="2025-08" db="UniProtKB">
        <authorList>
            <consortium name="Ensembl"/>
        </authorList>
    </citation>
    <scope>IDENTIFICATION</scope>
</reference>
<evidence type="ECO:0000256" key="5">
    <source>
        <dbReference type="ARBA" id="ARBA00031888"/>
    </source>
</evidence>